<reference evidence="1" key="1">
    <citation type="submission" date="2013-07" db="EMBL/GenBank/DDBJ databases">
        <title>The genome of an arbuscular mycorrhizal fungus provides insights into the evolution of the oldest plant symbiosis.</title>
        <authorList>
            <consortium name="DOE Joint Genome Institute"/>
            <person name="Tisserant E."/>
            <person name="Malbreil M."/>
            <person name="Kuo A."/>
            <person name="Kohler A."/>
            <person name="Symeonidi A."/>
            <person name="Balestrini R."/>
            <person name="Charron P."/>
            <person name="Duensing N."/>
            <person name="Frei-dit-Frey N."/>
            <person name="Gianinazzi-Pearson V."/>
            <person name="Gilbert B."/>
            <person name="Handa Y."/>
            <person name="Hijri M."/>
            <person name="Kaul R."/>
            <person name="Kawaguchi M."/>
            <person name="Krajinski F."/>
            <person name="Lammers P."/>
            <person name="Lapierre D."/>
            <person name="Masclaux F.G."/>
            <person name="Murat C."/>
            <person name="Morin E."/>
            <person name="Ndikumana S."/>
            <person name="Pagni M."/>
            <person name="Petitpierre D."/>
            <person name="Requena N."/>
            <person name="Rosikiewicz P."/>
            <person name="Riley R."/>
            <person name="Saito K."/>
            <person name="San Clemente H."/>
            <person name="Shapiro H."/>
            <person name="van Tuinen D."/>
            <person name="Becard G."/>
            <person name="Bonfante P."/>
            <person name="Paszkowski U."/>
            <person name="Shachar-Hill Y."/>
            <person name="Young J.P."/>
            <person name="Sanders I.R."/>
            <person name="Henrissat B."/>
            <person name="Rensing S.A."/>
            <person name="Grigoriev I.V."/>
            <person name="Corradi N."/>
            <person name="Roux C."/>
            <person name="Martin F."/>
        </authorList>
    </citation>
    <scope>NUCLEOTIDE SEQUENCE</scope>
    <source>
        <strain evidence="1">DAOM 197198</strain>
    </source>
</reference>
<dbReference type="VEuPathDB" id="FungiDB:RhiirFUN_021954"/>
<dbReference type="VEuPathDB" id="FungiDB:RhiirFUN_000029"/>
<evidence type="ECO:0000313" key="1">
    <source>
        <dbReference type="EMBL" id="ERZ97505.1"/>
    </source>
</evidence>
<accession>U9T2C7</accession>
<protein>
    <submittedName>
        <fullName evidence="1">Uncharacterized protein</fullName>
    </submittedName>
</protein>
<name>U9T2C7_RHIID</name>
<dbReference type="HOGENOM" id="CLU_501666_0_0_1"/>
<dbReference type="EMBL" id="KI299561">
    <property type="protein sequence ID" value="ERZ97505.1"/>
    <property type="molecule type" value="Genomic_DNA"/>
</dbReference>
<gene>
    <name evidence="1" type="ORF">GLOINDRAFT_88963</name>
</gene>
<dbReference type="AlphaFoldDB" id="U9T2C7"/>
<sequence length="543" mass="63224">MANIAHTVINDITNKKIDISNLHPIFQELIRIQSEKPNGTRYHPMFLRWAISVYSRSGKAAYDAMKTIMRLPSISTLKSYINESLLWSQRENCYVGYLDFEDEMQDYQLFALQCQNEIHTASDKNNSLPNSTAEKQEQSLATQIHQEFIKYARKYREIMHSKIGFRSIEDPRIKTLKEIRNWFVNGDKQKVGPIEWISPQCQFDLILSINGFLEMLAFILKKYPGSMIQPRRISQDMLEGLFGTIRELGGDSSTQTLKSYGHALNKYQITTLVSSEIKSVNYGKADCTGTGITSLTRRDYRKDKKYHEENKENINVYQKYNTRLSQLSTFSRGIFENLLDDNLIMGRFKSLSKSVNNNVNYENIRVYDLQTERYNLIEVLLYLDSIDKLLQSWQNIIKNIAHEAIPKKIGVQWLATWSSHFELYLNNYQCSGIWYQEFLAVTNQQILTCESVTTENYKLKDESIPQNPLLGLEQLQIWAKLDDAEEVFSKIFQVAELQWLLWAFGDNVKNKRKKTLISLIFDHLKKGTQFCEEAISKGRIFAL</sequence>
<proteinExistence type="predicted"/>
<organism evidence="1">
    <name type="scientific">Rhizophagus irregularis (strain DAOM 181602 / DAOM 197198 / MUCL 43194)</name>
    <name type="common">Arbuscular mycorrhizal fungus</name>
    <name type="synonym">Glomus intraradices</name>
    <dbReference type="NCBI Taxonomy" id="747089"/>
    <lineage>
        <taxon>Eukaryota</taxon>
        <taxon>Fungi</taxon>
        <taxon>Fungi incertae sedis</taxon>
        <taxon>Mucoromycota</taxon>
        <taxon>Glomeromycotina</taxon>
        <taxon>Glomeromycetes</taxon>
        <taxon>Glomerales</taxon>
        <taxon>Glomeraceae</taxon>
        <taxon>Rhizophagus</taxon>
    </lineage>
</organism>